<keyword evidence="1" id="KW-0472">Membrane</keyword>
<reference evidence="3" key="1">
    <citation type="submission" date="2019-12" db="EMBL/GenBank/DDBJ databases">
        <title>Complete genome of Terracaulis silvestris 0127_4.</title>
        <authorList>
            <person name="Vieira S."/>
            <person name="Riedel T."/>
            <person name="Sproer C."/>
            <person name="Pascual J."/>
            <person name="Boedeker C."/>
            <person name="Overmann J."/>
        </authorList>
    </citation>
    <scope>NUCLEOTIDE SEQUENCE [LARGE SCALE GENOMIC DNA]</scope>
    <source>
        <strain evidence="3">0127_4</strain>
    </source>
</reference>
<sequence length="218" mass="23636">MLTPTPPPHAVPGRTASQLLEDLVLTFPGDKVSVGELVDRLDSRAHGVLLLVLALPMCIPNVPGISTIFGILMLAPAVQMVLGSRRLWLPQRARLWAVDAAALRRTFEVATPTLKRVEKLIKPRWTRLTRFPATILVGLQTLLMALILILPIPFANWPPGITVAMTALALLQRDGVLMMLTIPAAVASVASVYIGSRVGLAVINQIVEWVQGIFPALQ</sequence>
<evidence type="ECO:0000313" key="3">
    <source>
        <dbReference type="Proteomes" id="UP000431269"/>
    </source>
</evidence>
<dbReference type="Pfam" id="PF06055">
    <property type="entry name" value="ExoD"/>
    <property type="match status" value="1"/>
</dbReference>
<dbReference type="Proteomes" id="UP000431269">
    <property type="component" value="Chromosome"/>
</dbReference>
<gene>
    <name evidence="2" type="ORF">DSM104635_01071</name>
</gene>
<dbReference type="KEGG" id="tsv:DSM104635_01071"/>
<dbReference type="AlphaFoldDB" id="A0A6I6MHC2"/>
<evidence type="ECO:0000313" key="2">
    <source>
        <dbReference type="EMBL" id="QGZ94255.1"/>
    </source>
</evidence>
<accession>A0A6I6MHC2</accession>
<keyword evidence="1" id="KW-0812">Transmembrane</keyword>
<dbReference type="PIRSF" id="PIRSF033239">
    <property type="entry name" value="ExoD"/>
    <property type="match status" value="1"/>
</dbReference>
<dbReference type="RefSeq" id="WP_228445883.1">
    <property type="nucleotide sequence ID" value="NZ_CP047045.1"/>
</dbReference>
<feature type="transmembrane region" description="Helical" evidence="1">
    <location>
        <begin position="175"/>
        <end position="195"/>
    </location>
</feature>
<feature type="transmembrane region" description="Helical" evidence="1">
    <location>
        <begin position="48"/>
        <end position="75"/>
    </location>
</feature>
<evidence type="ECO:0000256" key="1">
    <source>
        <dbReference type="SAM" id="Phobius"/>
    </source>
</evidence>
<dbReference type="PANTHER" id="PTHR41795:SF1">
    <property type="entry name" value="EXOPOLYSACCHARIDE SYNTHESIS PROTEIN"/>
    <property type="match status" value="1"/>
</dbReference>
<dbReference type="EMBL" id="CP047045">
    <property type="protein sequence ID" value="QGZ94255.1"/>
    <property type="molecule type" value="Genomic_DNA"/>
</dbReference>
<dbReference type="PANTHER" id="PTHR41795">
    <property type="entry name" value="EXOPOLYSACCHARIDE SYNTHESIS PROTEIN"/>
    <property type="match status" value="1"/>
</dbReference>
<proteinExistence type="predicted"/>
<keyword evidence="1" id="KW-1133">Transmembrane helix</keyword>
<feature type="transmembrane region" description="Helical" evidence="1">
    <location>
        <begin position="131"/>
        <end position="155"/>
    </location>
</feature>
<keyword evidence="3" id="KW-1185">Reference proteome</keyword>
<protein>
    <submittedName>
        <fullName evidence="2">Exopolysaccharide synthesis, ExoD</fullName>
    </submittedName>
</protein>
<name>A0A6I6MHC2_9CAUL</name>
<organism evidence="2 3">
    <name type="scientific">Terricaulis silvestris</name>
    <dbReference type="NCBI Taxonomy" id="2686094"/>
    <lineage>
        <taxon>Bacteria</taxon>
        <taxon>Pseudomonadati</taxon>
        <taxon>Pseudomonadota</taxon>
        <taxon>Alphaproteobacteria</taxon>
        <taxon>Caulobacterales</taxon>
        <taxon>Caulobacteraceae</taxon>
        <taxon>Terricaulis</taxon>
    </lineage>
</organism>
<dbReference type="InterPro" id="IPR010331">
    <property type="entry name" value="ExoD"/>
</dbReference>